<keyword evidence="2" id="KW-0808">Transferase</keyword>
<reference evidence="2" key="1">
    <citation type="journal article" date="2018" name="Appl. Environ. Microbiol.">
        <title>Antimicrobial susceptibility testing and tentative epidemiological cut-off values of five Bacillus species relevant for use as animal feed additives or for plant protection.</title>
        <authorList>
            <person name="Agerso Y."/>
            <person name="Stuer-Lauridsen B."/>
            <person name="Bjerre K."/>
            <person name="Jensen M.G."/>
            <person name="Johansen E."/>
            <person name="Bennedsen M."/>
            <person name="Brockmann E."/>
            <person name="Nielsen B."/>
        </authorList>
    </citation>
    <scope>NUCLEOTIDE SEQUENCE [LARGE SCALE GENOMIC DNA]</scope>
    <source>
        <strain evidence="2">CHCC20162</strain>
    </source>
</reference>
<dbReference type="InterPro" id="IPR000182">
    <property type="entry name" value="GNAT_dom"/>
</dbReference>
<dbReference type="Gene3D" id="3.40.630.30">
    <property type="match status" value="1"/>
</dbReference>
<dbReference type="GO" id="GO:0008999">
    <property type="term" value="F:protein-N-terminal-alanine acetyltransferase activity"/>
    <property type="evidence" value="ECO:0007669"/>
    <property type="project" value="TreeGrafter"/>
</dbReference>
<dbReference type="InterPro" id="IPR051531">
    <property type="entry name" value="N-acetyltransferase"/>
</dbReference>
<dbReference type="EMBL" id="PQWM01000038">
    <property type="protein sequence ID" value="RDZ09214.1"/>
    <property type="molecule type" value="Genomic_DNA"/>
</dbReference>
<evidence type="ECO:0000313" key="2">
    <source>
        <dbReference type="EMBL" id="RDZ09214.1"/>
    </source>
</evidence>
<name>A0A3D8WVL6_PRIMG</name>
<dbReference type="Pfam" id="PF13302">
    <property type="entry name" value="Acetyltransf_3"/>
    <property type="match status" value="1"/>
</dbReference>
<evidence type="ECO:0000259" key="1">
    <source>
        <dbReference type="PROSITE" id="PS51186"/>
    </source>
</evidence>
<dbReference type="RefSeq" id="WP_116077679.1">
    <property type="nucleotide sequence ID" value="NZ_CP187630.1"/>
</dbReference>
<feature type="domain" description="N-acetyltransferase" evidence="1">
    <location>
        <begin position="10"/>
        <end position="166"/>
    </location>
</feature>
<dbReference type="GO" id="GO:0005737">
    <property type="term" value="C:cytoplasm"/>
    <property type="evidence" value="ECO:0007669"/>
    <property type="project" value="TreeGrafter"/>
</dbReference>
<dbReference type="PANTHER" id="PTHR43792">
    <property type="entry name" value="GNAT FAMILY, PUTATIVE (AFU_ORTHOLOGUE AFUA_3G00765)-RELATED-RELATED"/>
    <property type="match status" value="1"/>
</dbReference>
<comment type="caution">
    <text evidence="2">The sequence shown here is derived from an EMBL/GenBank/DDBJ whole genome shotgun (WGS) entry which is preliminary data.</text>
</comment>
<dbReference type="PROSITE" id="PS51186">
    <property type="entry name" value="GNAT"/>
    <property type="match status" value="1"/>
</dbReference>
<accession>A0A3D8WVL6</accession>
<organism evidence="2 3">
    <name type="scientific">Priestia megaterium</name>
    <name type="common">Bacillus megaterium</name>
    <dbReference type="NCBI Taxonomy" id="1404"/>
    <lineage>
        <taxon>Bacteria</taxon>
        <taxon>Bacillati</taxon>
        <taxon>Bacillota</taxon>
        <taxon>Bacilli</taxon>
        <taxon>Bacillales</taxon>
        <taxon>Bacillaceae</taxon>
        <taxon>Priestia</taxon>
    </lineage>
</organism>
<dbReference type="PANTHER" id="PTHR43792:SF9">
    <property type="entry name" value="RIBOSOMAL-PROTEIN-ALANINE ACETYLTRANSFERASE"/>
    <property type="match status" value="1"/>
</dbReference>
<evidence type="ECO:0000313" key="3">
    <source>
        <dbReference type="Proteomes" id="UP000256519"/>
    </source>
</evidence>
<protein>
    <submittedName>
        <fullName evidence="2">GNAT family N-acetyltransferase</fullName>
    </submittedName>
</protein>
<sequence>MISELYTKRLHLRKMHESDASNLFNIWSDPHVTKYMNINNFTEIEQARDMINFLNKLASEKKAIRFAIIELKTNEIIGSCGYNMLDFEHSKVEIGYELSKAAWGRGYASEAINSLLNYAFLDLDINRVEAKVEPLNTNSIKTLRRLNFTFEGTLRQVEKSKGKFIDLTVYSKLKTD</sequence>
<dbReference type="SUPFAM" id="SSF55729">
    <property type="entry name" value="Acyl-CoA N-acyltransferases (Nat)"/>
    <property type="match status" value="1"/>
</dbReference>
<gene>
    <name evidence="2" type="ORF">C3744_24985</name>
</gene>
<dbReference type="Proteomes" id="UP000256519">
    <property type="component" value="Unassembled WGS sequence"/>
</dbReference>
<dbReference type="AlphaFoldDB" id="A0A3D8WVL6"/>
<dbReference type="InterPro" id="IPR016181">
    <property type="entry name" value="Acyl_CoA_acyltransferase"/>
</dbReference>
<proteinExistence type="predicted"/>